<evidence type="ECO:0000256" key="1">
    <source>
        <dbReference type="SAM" id="MobiDB-lite"/>
    </source>
</evidence>
<sequence>MEAYKERKEQLEKEEEDEKGKKSTKGTASFDPMAKAVLREAIITKSNCGEDEEKIGVKDAEDVLVFSRSVHKTDSSLD</sequence>
<accession>A0ABY9CTN9</accession>
<dbReference type="EMBL" id="CP126658">
    <property type="protein sequence ID" value="WJZ98758.1"/>
    <property type="molecule type" value="Genomic_DNA"/>
</dbReference>
<reference evidence="2 3" key="1">
    <citation type="journal article" date="2023" name="Hortic Res">
        <title>The complete reference genome for grapevine (Vitis vinifera L.) genetics and breeding.</title>
        <authorList>
            <person name="Shi X."/>
            <person name="Cao S."/>
            <person name="Wang X."/>
            <person name="Huang S."/>
            <person name="Wang Y."/>
            <person name="Liu Z."/>
            <person name="Liu W."/>
            <person name="Leng X."/>
            <person name="Peng Y."/>
            <person name="Wang N."/>
            <person name="Wang Y."/>
            <person name="Ma Z."/>
            <person name="Xu X."/>
            <person name="Zhang F."/>
            <person name="Xue H."/>
            <person name="Zhong H."/>
            <person name="Wang Y."/>
            <person name="Zhang K."/>
            <person name="Velt A."/>
            <person name="Avia K."/>
            <person name="Holtgrawe D."/>
            <person name="Grimplet J."/>
            <person name="Matus J.T."/>
            <person name="Ware D."/>
            <person name="Wu X."/>
            <person name="Wang H."/>
            <person name="Liu C."/>
            <person name="Fang Y."/>
            <person name="Rustenholz C."/>
            <person name="Cheng Z."/>
            <person name="Xiao H."/>
            <person name="Zhou Y."/>
        </authorList>
    </citation>
    <scope>NUCLEOTIDE SEQUENCE [LARGE SCALE GENOMIC DNA]</scope>
    <source>
        <strain evidence="3">cv. Pinot noir / PN40024</strain>
        <tissue evidence="2">Leaf</tissue>
    </source>
</reference>
<gene>
    <name evidence="2" type="ORF">VitviT2T_017266</name>
</gene>
<evidence type="ECO:0000313" key="2">
    <source>
        <dbReference type="EMBL" id="WJZ98758.1"/>
    </source>
</evidence>
<protein>
    <submittedName>
        <fullName evidence="2">Uncharacterized protein</fullName>
    </submittedName>
</protein>
<keyword evidence="3" id="KW-1185">Reference proteome</keyword>
<feature type="region of interest" description="Disordered" evidence="1">
    <location>
        <begin position="1"/>
        <end position="31"/>
    </location>
</feature>
<feature type="compositionally biased region" description="Basic and acidic residues" evidence="1">
    <location>
        <begin position="1"/>
        <end position="11"/>
    </location>
</feature>
<evidence type="ECO:0000313" key="3">
    <source>
        <dbReference type="Proteomes" id="UP001227230"/>
    </source>
</evidence>
<name>A0ABY9CTN9_VITVI</name>
<organism evidence="2 3">
    <name type="scientific">Vitis vinifera</name>
    <name type="common">Grape</name>
    <dbReference type="NCBI Taxonomy" id="29760"/>
    <lineage>
        <taxon>Eukaryota</taxon>
        <taxon>Viridiplantae</taxon>
        <taxon>Streptophyta</taxon>
        <taxon>Embryophyta</taxon>
        <taxon>Tracheophyta</taxon>
        <taxon>Spermatophyta</taxon>
        <taxon>Magnoliopsida</taxon>
        <taxon>eudicotyledons</taxon>
        <taxon>Gunneridae</taxon>
        <taxon>Pentapetalae</taxon>
        <taxon>rosids</taxon>
        <taxon>Vitales</taxon>
        <taxon>Vitaceae</taxon>
        <taxon>Viteae</taxon>
        <taxon>Vitis</taxon>
    </lineage>
</organism>
<dbReference type="Proteomes" id="UP001227230">
    <property type="component" value="Chromosome 11"/>
</dbReference>
<proteinExistence type="predicted"/>